<dbReference type="InterPro" id="IPR017925">
    <property type="entry name" value="DHFR_CS"/>
</dbReference>
<protein>
    <recommendedName>
        <fullName evidence="3 8">Dihydrofolate reductase</fullName>
        <ecNumber evidence="3 8">1.5.1.3</ecNumber>
    </recommendedName>
</protein>
<dbReference type="InterPro" id="IPR001796">
    <property type="entry name" value="DHFR_dom"/>
</dbReference>
<dbReference type="GO" id="GO:0070401">
    <property type="term" value="F:NADP+ binding"/>
    <property type="evidence" value="ECO:0007669"/>
    <property type="project" value="UniProtKB-ARBA"/>
</dbReference>
<dbReference type="Gene3D" id="3.40.430.10">
    <property type="entry name" value="Dihydrofolate Reductase, subunit A"/>
    <property type="match status" value="1"/>
</dbReference>
<dbReference type="FunFam" id="3.40.430.10:FF:000001">
    <property type="entry name" value="Dihydrofolate reductase"/>
    <property type="match status" value="1"/>
</dbReference>
<comment type="catalytic activity">
    <reaction evidence="8">
        <text>(6S)-5,6,7,8-tetrahydrofolate + NADP(+) = 7,8-dihydrofolate + NADPH + H(+)</text>
        <dbReference type="Rhea" id="RHEA:15009"/>
        <dbReference type="ChEBI" id="CHEBI:15378"/>
        <dbReference type="ChEBI" id="CHEBI:57451"/>
        <dbReference type="ChEBI" id="CHEBI:57453"/>
        <dbReference type="ChEBI" id="CHEBI:57783"/>
        <dbReference type="ChEBI" id="CHEBI:58349"/>
        <dbReference type="EC" id="1.5.1.3"/>
    </reaction>
</comment>
<evidence type="ECO:0000256" key="9">
    <source>
        <dbReference type="RuleBase" id="RU004474"/>
    </source>
</evidence>
<name>A0A090AJU3_9GAMM</name>
<dbReference type="SUPFAM" id="SSF53597">
    <property type="entry name" value="Dihydrofolate reductase-like"/>
    <property type="match status" value="1"/>
</dbReference>
<dbReference type="HOGENOM" id="CLU_043966_5_1_6"/>
<evidence type="ECO:0000256" key="4">
    <source>
        <dbReference type="ARBA" id="ARBA00022563"/>
    </source>
</evidence>
<dbReference type="Pfam" id="PF00186">
    <property type="entry name" value="DHFR_1"/>
    <property type="match status" value="1"/>
</dbReference>
<evidence type="ECO:0000313" key="11">
    <source>
        <dbReference type="EMBL" id="BAP57769.1"/>
    </source>
</evidence>
<dbReference type="PROSITE" id="PS00075">
    <property type="entry name" value="DHFR_1"/>
    <property type="match status" value="1"/>
</dbReference>
<evidence type="ECO:0000256" key="2">
    <source>
        <dbReference type="ARBA" id="ARBA00009539"/>
    </source>
</evidence>
<keyword evidence="4 8" id="KW-0554">One-carbon metabolism</keyword>
<dbReference type="AlphaFoldDB" id="A0A090AJU3"/>
<feature type="domain" description="DHFR" evidence="10">
    <location>
        <begin position="1"/>
        <end position="159"/>
    </location>
</feature>
<dbReference type="EMBL" id="AP014633">
    <property type="protein sequence ID" value="BAP57769.1"/>
    <property type="molecule type" value="Genomic_DNA"/>
</dbReference>
<dbReference type="PRINTS" id="PR00070">
    <property type="entry name" value="DHFR"/>
</dbReference>
<accession>A0A090AJU3</accession>
<dbReference type="PANTHER" id="PTHR48069:SF3">
    <property type="entry name" value="DIHYDROFOLATE REDUCTASE"/>
    <property type="match status" value="1"/>
</dbReference>
<dbReference type="GO" id="GO:0005829">
    <property type="term" value="C:cytosol"/>
    <property type="evidence" value="ECO:0007669"/>
    <property type="project" value="TreeGrafter"/>
</dbReference>
<evidence type="ECO:0000313" key="12">
    <source>
        <dbReference type="Proteomes" id="UP000031623"/>
    </source>
</evidence>
<comment type="function">
    <text evidence="7 8">Key enzyme in folate metabolism. Catalyzes an essential reaction for de novo glycine and purine synthesis, and for DNA precursor synthesis.</text>
</comment>
<comment type="pathway">
    <text evidence="1 8">Cofactor biosynthesis; tetrahydrofolate biosynthesis; 5,6,7,8-tetrahydrofolate from 7,8-dihydrofolate: step 1/1.</text>
</comment>
<keyword evidence="12" id="KW-1185">Reference proteome</keyword>
<dbReference type="KEGG" id="tig:THII_3472"/>
<reference evidence="11 12" key="1">
    <citation type="journal article" date="2014" name="ISME J.">
        <title>Ecophysiology of Thioploca ingrica as revealed by the complete genome sequence supplemented with proteomic evidence.</title>
        <authorList>
            <person name="Kojima H."/>
            <person name="Ogura Y."/>
            <person name="Yamamoto N."/>
            <person name="Togashi T."/>
            <person name="Mori H."/>
            <person name="Watanabe T."/>
            <person name="Nemoto F."/>
            <person name="Kurokawa K."/>
            <person name="Hayashi T."/>
            <person name="Fukui M."/>
        </authorList>
    </citation>
    <scope>NUCLEOTIDE SEQUENCE [LARGE SCALE GENOMIC DNA]</scope>
</reference>
<dbReference type="GO" id="GO:0004146">
    <property type="term" value="F:dihydrofolate reductase activity"/>
    <property type="evidence" value="ECO:0007669"/>
    <property type="project" value="UniProtKB-EC"/>
</dbReference>
<dbReference type="PROSITE" id="PS51330">
    <property type="entry name" value="DHFR_2"/>
    <property type="match status" value="1"/>
</dbReference>
<evidence type="ECO:0000256" key="8">
    <source>
        <dbReference type="PIRNR" id="PIRNR000194"/>
    </source>
</evidence>
<keyword evidence="5 8" id="KW-0521">NADP</keyword>
<dbReference type="GO" id="GO:0046452">
    <property type="term" value="P:dihydrofolate metabolic process"/>
    <property type="evidence" value="ECO:0007669"/>
    <property type="project" value="TreeGrafter"/>
</dbReference>
<gene>
    <name evidence="11" type="ORF">THII_3472</name>
</gene>
<evidence type="ECO:0000256" key="7">
    <source>
        <dbReference type="ARBA" id="ARBA00025067"/>
    </source>
</evidence>
<dbReference type="InterPro" id="IPR012259">
    <property type="entry name" value="DHFR"/>
</dbReference>
<comment type="similarity">
    <text evidence="2 8 9">Belongs to the dihydrofolate reductase family.</text>
</comment>
<keyword evidence="6 8" id="KW-0560">Oxidoreductase</keyword>
<evidence type="ECO:0000256" key="3">
    <source>
        <dbReference type="ARBA" id="ARBA00012856"/>
    </source>
</evidence>
<evidence type="ECO:0000256" key="1">
    <source>
        <dbReference type="ARBA" id="ARBA00004903"/>
    </source>
</evidence>
<dbReference type="Proteomes" id="UP000031623">
    <property type="component" value="Chromosome"/>
</dbReference>
<dbReference type="OrthoDB" id="9804315at2"/>
<evidence type="ECO:0000256" key="5">
    <source>
        <dbReference type="ARBA" id="ARBA00022857"/>
    </source>
</evidence>
<dbReference type="CDD" id="cd00209">
    <property type="entry name" value="DHFR"/>
    <property type="match status" value="1"/>
</dbReference>
<dbReference type="PIRSF" id="PIRSF000194">
    <property type="entry name" value="DHFR"/>
    <property type="match status" value="1"/>
</dbReference>
<dbReference type="UniPathway" id="UPA00077">
    <property type="reaction ID" value="UER00158"/>
</dbReference>
<dbReference type="GO" id="GO:0046654">
    <property type="term" value="P:tetrahydrofolate biosynthetic process"/>
    <property type="evidence" value="ECO:0007669"/>
    <property type="project" value="UniProtKB-UniPathway"/>
</dbReference>
<evidence type="ECO:0000259" key="10">
    <source>
        <dbReference type="PROSITE" id="PS51330"/>
    </source>
</evidence>
<proteinExistence type="inferred from homology"/>
<sequence length="165" mass="18826">MLSLCVAMDQNRLIGCGNALPWHLPADLKHFQALTMGKPIIMGRKTYESIGYPLPGRYNIILTHNPHLTITGCQVLHQLDEVLALSQQYEESIVIGGAAVFKAFLPKIQRMYITWVHTQSRGDTYFPDYPIEQWQLIEKKDFPADSRHAHPYSFTVLTRAKSENT</sequence>
<dbReference type="STRING" id="40754.THII_3472"/>
<dbReference type="PANTHER" id="PTHR48069">
    <property type="entry name" value="DIHYDROFOLATE REDUCTASE"/>
    <property type="match status" value="1"/>
</dbReference>
<evidence type="ECO:0000256" key="6">
    <source>
        <dbReference type="ARBA" id="ARBA00023002"/>
    </source>
</evidence>
<dbReference type="InterPro" id="IPR024072">
    <property type="entry name" value="DHFR-like_dom_sf"/>
</dbReference>
<dbReference type="GO" id="GO:0006730">
    <property type="term" value="P:one-carbon metabolic process"/>
    <property type="evidence" value="ECO:0007669"/>
    <property type="project" value="UniProtKB-KW"/>
</dbReference>
<organism evidence="11 12">
    <name type="scientific">Thioploca ingrica</name>
    <dbReference type="NCBI Taxonomy" id="40754"/>
    <lineage>
        <taxon>Bacteria</taxon>
        <taxon>Pseudomonadati</taxon>
        <taxon>Pseudomonadota</taxon>
        <taxon>Gammaproteobacteria</taxon>
        <taxon>Thiotrichales</taxon>
        <taxon>Thiotrichaceae</taxon>
        <taxon>Thioploca</taxon>
    </lineage>
</organism>
<dbReference type="EC" id="1.5.1.3" evidence="3 8"/>
<dbReference type="GO" id="GO:0046655">
    <property type="term" value="P:folic acid metabolic process"/>
    <property type="evidence" value="ECO:0007669"/>
    <property type="project" value="TreeGrafter"/>
</dbReference>